<gene>
    <name evidence="1" type="ORF">DET54_111164</name>
</gene>
<organism evidence="1 2">
    <name type="scientific">Paenibacillus pabuli</name>
    <dbReference type="NCBI Taxonomy" id="1472"/>
    <lineage>
        <taxon>Bacteria</taxon>
        <taxon>Bacillati</taxon>
        <taxon>Bacillota</taxon>
        <taxon>Bacilli</taxon>
        <taxon>Bacillales</taxon>
        <taxon>Paenibacillaceae</taxon>
        <taxon>Paenibacillus</taxon>
    </lineage>
</organism>
<protein>
    <submittedName>
        <fullName evidence="1">Uncharacterized protein</fullName>
    </submittedName>
</protein>
<dbReference type="EMBL" id="QLLI01000011">
    <property type="protein sequence ID" value="RAI91845.1"/>
    <property type="molecule type" value="Genomic_DNA"/>
</dbReference>
<name>A0ABX9BGQ9_9BACL</name>
<dbReference type="Proteomes" id="UP000248827">
    <property type="component" value="Unassembled WGS sequence"/>
</dbReference>
<proteinExistence type="predicted"/>
<accession>A0ABX9BGQ9</accession>
<reference evidence="1 2" key="1">
    <citation type="submission" date="2018-06" db="EMBL/GenBank/DDBJ databases">
        <title>Freshwater and sediment microbial communities from various areas in North America, analyzing microbe dynamics in response to fracking.</title>
        <authorList>
            <person name="Lamendella R."/>
        </authorList>
    </citation>
    <scope>NUCLEOTIDE SEQUENCE [LARGE SCALE GENOMIC DNA]</scope>
    <source>
        <strain evidence="1 2">NG-13</strain>
    </source>
</reference>
<evidence type="ECO:0000313" key="1">
    <source>
        <dbReference type="EMBL" id="RAI91845.1"/>
    </source>
</evidence>
<keyword evidence="2" id="KW-1185">Reference proteome</keyword>
<comment type="caution">
    <text evidence="1">The sequence shown here is derived from an EMBL/GenBank/DDBJ whole genome shotgun (WGS) entry which is preliminary data.</text>
</comment>
<sequence>MLRLILETPTRLAFFAVSVQYAEIHICKIVGKMTIKKEAYGIIE</sequence>
<evidence type="ECO:0000313" key="2">
    <source>
        <dbReference type="Proteomes" id="UP000248827"/>
    </source>
</evidence>